<organism evidence="2 3">
    <name type="scientific">Serendipita indica (strain DSM 11827)</name>
    <name type="common">Root endophyte fungus</name>
    <name type="synonym">Piriformospora indica</name>
    <dbReference type="NCBI Taxonomy" id="1109443"/>
    <lineage>
        <taxon>Eukaryota</taxon>
        <taxon>Fungi</taxon>
        <taxon>Dikarya</taxon>
        <taxon>Basidiomycota</taxon>
        <taxon>Agaricomycotina</taxon>
        <taxon>Agaricomycetes</taxon>
        <taxon>Sebacinales</taxon>
        <taxon>Serendipitaceae</taxon>
        <taxon>Serendipita</taxon>
    </lineage>
</organism>
<dbReference type="AlphaFoldDB" id="G4TF26"/>
<protein>
    <submittedName>
        <fullName evidence="2">Related to CAP64-like protein-Laccaria bicolor</fullName>
    </submittedName>
</protein>
<dbReference type="EMBL" id="CAFZ01000067">
    <property type="protein sequence ID" value="CCA69919.1"/>
    <property type="molecule type" value="Genomic_DNA"/>
</dbReference>
<dbReference type="Proteomes" id="UP000007148">
    <property type="component" value="Unassembled WGS sequence"/>
</dbReference>
<gene>
    <name evidence="2" type="ORF">PIIN_03859</name>
</gene>
<evidence type="ECO:0000313" key="2">
    <source>
        <dbReference type="EMBL" id="CCA69919.1"/>
    </source>
</evidence>
<dbReference type="PANTHER" id="PTHR34407:SF1">
    <property type="entry name" value="SGNH HYDROLASE-TYPE ESTERASE DOMAIN-CONTAINING PROTEIN"/>
    <property type="match status" value="1"/>
</dbReference>
<dbReference type="CDD" id="cd00229">
    <property type="entry name" value="SGNH_hydrolase"/>
    <property type="match status" value="1"/>
</dbReference>
<feature type="region of interest" description="Disordered" evidence="1">
    <location>
        <begin position="236"/>
        <end position="268"/>
    </location>
</feature>
<sequence>MSGQPITMSVLGSSISACHGCGDDPLAQNCWPTRFFMWWNSVFPNPATQITNGARRRTDSSYFAFCHSHHLPDETDLVIMDFDTEDRTDDQALEHFELLVRSILNRHDSPAIIILGHFAPQLQMSHGFNGPEFQHSVVAQYYDIPHISIKGPMYEEFLSDPDVYAHNYHVDPVLANPRGHELLSDILISYFQSQICRGWDVAMGQAYDVPVTSGQSNKATDAKGLFGGIRAGGEGMMNGANNDAGGHPAEKDSTTGGTSGGFKIPNGRIASRPWDLPNFKEARPFCVAADDLINPLPPSLFYGTGFHVYHPTGGDDNRHYWYSVLPTSKLRVPIKVTAGDVAVYILEEGKSPEQSSSIECWVDDNYGGRMRIQNSGTSGVHPKLIVIDHGVSTGPHFVECQLMGDDVGPVEPFKILGIFAT</sequence>
<dbReference type="STRING" id="1109443.G4TF26"/>
<dbReference type="InParanoid" id="G4TF26"/>
<comment type="caution">
    <text evidence="2">The sequence shown here is derived from an EMBL/GenBank/DDBJ whole genome shotgun (WGS) entry which is preliminary data.</text>
</comment>
<dbReference type="OrthoDB" id="544608at2759"/>
<accession>G4TF26</accession>
<dbReference type="SUPFAM" id="SSF52266">
    <property type="entry name" value="SGNH hydrolase"/>
    <property type="match status" value="1"/>
</dbReference>
<dbReference type="OMA" id="FSFCNAH"/>
<reference evidence="2 3" key="1">
    <citation type="journal article" date="2011" name="PLoS Pathog.">
        <title>Endophytic Life Strategies Decoded by Genome and Transcriptome Analyses of the Mutualistic Root Symbiont Piriformospora indica.</title>
        <authorList>
            <person name="Zuccaro A."/>
            <person name="Lahrmann U."/>
            <person name="Guldener U."/>
            <person name="Langen G."/>
            <person name="Pfiffi S."/>
            <person name="Biedenkopf D."/>
            <person name="Wong P."/>
            <person name="Samans B."/>
            <person name="Grimm C."/>
            <person name="Basiewicz M."/>
            <person name="Murat C."/>
            <person name="Martin F."/>
            <person name="Kogel K.H."/>
        </authorList>
    </citation>
    <scope>NUCLEOTIDE SEQUENCE [LARGE SCALE GENOMIC DNA]</scope>
    <source>
        <strain evidence="2 3">DSM 11827</strain>
    </source>
</reference>
<dbReference type="HOGENOM" id="CLU_029715_0_0_1"/>
<evidence type="ECO:0000313" key="3">
    <source>
        <dbReference type="Proteomes" id="UP000007148"/>
    </source>
</evidence>
<name>G4TF26_SERID</name>
<dbReference type="PANTHER" id="PTHR34407">
    <property type="entry name" value="EXPRESSED PROTEIN"/>
    <property type="match status" value="1"/>
</dbReference>
<proteinExistence type="predicted"/>
<feature type="compositionally biased region" description="Low complexity" evidence="1">
    <location>
        <begin position="237"/>
        <end position="246"/>
    </location>
</feature>
<evidence type="ECO:0000256" key="1">
    <source>
        <dbReference type="SAM" id="MobiDB-lite"/>
    </source>
</evidence>
<dbReference type="eggNOG" id="ENOG502QQ3T">
    <property type="taxonomic scope" value="Eukaryota"/>
</dbReference>
<keyword evidence="3" id="KW-1185">Reference proteome</keyword>